<dbReference type="InterPro" id="IPR011057">
    <property type="entry name" value="Mss4-like_sf"/>
</dbReference>
<dbReference type="AlphaFoldDB" id="A0A167Z307"/>
<evidence type="ECO:0000256" key="3">
    <source>
        <dbReference type="ARBA" id="ARBA00022833"/>
    </source>
</evidence>
<comment type="caution">
    <text evidence="6">The sequence shown here is derived from an EMBL/GenBank/DDBJ whole genome shotgun (WGS) entry which is preliminary data.</text>
</comment>
<dbReference type="GO" id="GO:0046872">
    <property type="term" value="F:metal ion binding"/>
    <property type="evidence" value="ECO:0007669"/>
    <property type="project" value="UniProtKB-KW"/>
</dbReference>
<dbReference type="Proteomes" id="UP000078544">
    <property type="component" value="Unassembled WGS sequence"/>
</dbReference>
<dbReference type="PANTHER" id="PTHR33337:SF31">
    <property type="entry name" value="DUF636 DOMAIN PROTEIN (AFU_ORTHOLOGUE AFUA_2G12650)"/>
    <property type="match status" value="1"/>
</dbReference>
<comment type="similarity">
    <text evidence="1">Belongs to the Gfa family.</text>
</comment>
<keyword evidence="3" id="KW-0862">Zinc</keyword>
<dbReference type="OrthoDB" id="5422068at2759"/>
<keyword evidence="7" id="KW-1185">Reference proteome</keyword>
<dbReference type="SUPFAM" id="SSF51316">
    <property type="entry name" value="Mss4-like"/>
    <property type="match status" value="2"/>
</dbReference>
<dbReference type="EMBL" id="AZGY01000016">
    <property type="protein sequence ID" value="KZZ92092.1"/>
    <property type="molecule type" value="Genomic_DNA"/>
</dbReference>
<evidence type="ECO:0000259" key="5">
    <source>
        <dbReference type="PROSITE" id="PS51891"/>
    </source>
</evidence>
<name>A0A167Z307_9HYPO</name>
<keyword evidence="2" id="KW-0479">Metal-binding</keyword>
<keyword evidence="4" id="KW-0456">Lyase</keyword>
<dbReference type="PANTHER" id="PTHR33337">
    <property type="entry name" value="GFA DOMAIN-CONTAINING PROTEIN"/>
    <property type="match status" value="1"/>
</dbReference>
<gene>
    <name evidence="6" type="ORF">AAL_06302</name>
</gene>
<evidence type="ECO:0000256" key="4">
    <source>
        <dbReference type="ARBA" id="ARBA00023239"/>
    </source>
</evidence>
<dbReference type="Pfam" id="PF04828">
    <property type="entry name" value="GFA"/>
    <property type="match status" value="2"/>
</dbReference>
<dbReference type="Gene3D" id="3.90.1590.10">
    <property type="entry name" value="glutathione-dependent formaldehyde- activating enzyme (gfa)"/>
    <property type="match status" value="2"/>
</dbReference>
<evidence type="ECO:0000313" key="6">
    <source>
        <dbReference type="EMBL" id="KZZ92092.1"/>
    </source>
</evidence>
<dbReference type="InterPro" id="IPR006913">
    <property type="entry name" value="CENP-V/GFA"/>
</dbReference>
<dbReference type="STRING" id="1081109.A0A167Z307"/>
<reference evidence="6 7" key="1">
    <citation type="journal article" date="2016" name="Genome Biol. Evol.">
        <title>Divergent and convergent evolution of fungal pathogenicity.</title>
        <authorList>
            <person name="Shang Y."/>
            <person name="Xiao G."/>
            <person name="Zheng P."/>
            <person name="Cen K."/>
            <person name="Zhan S."/>
            <person name="Wang C."/>
        </authorList>
    </citation>
    <scope>NUCLEOTIDE SEQUENCE [LARGE SCALE GENOMIC DNA]</scope>
    <source>
        <strain evidence="6 7">RCEF 2490</strain>
    </source>
</reference>
<dbReference type="PROSITE" id="PS51891">
    <property type="entry name" value="CENP_V_GFA"/>
    <property type="match status" value="1"/>
</dbReference>
<evidence type="ECO:0000256" key="2">
    <source>
        <dbReference type="ARBA" id="ARBA00022723"/>
    </source>
</evidence>
<proteinExistence type="inferred from homology"/>
<organism evidence="6 7">
    <name type="scientific">Moelleriella libera RCEF 2490</name>
    <dbReference type="NCBI Taxonomy" id="1081109"/>
    <lineage>
        <taxon>Eukaryota</taxon>
        <taxon>Fungi</taxon>
        <taxon>Dikarya</taxon>
        <taxon>Ascomycota</taxon>
        <taxon>Pezizomycotina</taxon>
        <taxon>Sordariomycetes</taxon>
        <taxon>Hypocreomycetidae</taxon>
        <taxon>Hypocreales</taxon>
        <taxon>Clavicipitaceae</taxon>
        <taxon>Moelleriella</taxon>
    </lineage>
</organism>
<feature type="domain" description="CENP-V/GFA" evidence="5">
    <location>
        <begin position="9"/>
        <end position="120"/>
    </location>
</feature>
<sequence length="356" mass="38870">MAAAKTQCLEAKCACGSIHLTFDVPAHLLPLPVYLCHCSICRYATGVPCIFHSVLPEGITPTFIAPSTEKNLTSYQPAQDCTYDFCSTCGCHVAGVSIGSRDSWTIATSMFLNHGSEVFEIQSHVFSNSAPGAAIPIALSELAGRRLTHYNPPEDDPRSKVNVPEAEVGRNGEERLRAQCHCGGVSFTLGRPTPEIRGDAFMSKFVSPREEDKWLASYDMCDDCRLVNGAQIAGWMFVPLSVCDPPIGKDLKIGTAKTYISSEGVLRSFCGTCGATVFYSCDERRPTDRQAVVDVATGILRCPEGAMGEKWLTWRGRLGWLESGIKYDKQLGEALRDGMSKWSMDQYGEVLTLEIG</sequence>
<evidence type="ECO:0000256" key="1">
    <source>
        <dbReference type="ARBA" id="ARBA00005495"/>
    </source>
</evidence>
<protein>
    <submittedName>
        <fullName evidence="6">DUF636 domain protein</fullName>
    </submittedName>
</protein>
<dbReference type="GO" id="GO:0016846">
    <property type="term" value="F:carbon-sulfur lyase activity"/>
    <property type="evidence" value="ECO:0007669"/>
    <property type="project" value="InterPro"/>
</dbReference>
<accession>A0A167Z307</accession>
<evidence type="ECO:0000313" key="7">
    <source>
        <dbReference type="Proteomes" id="UP000078544"/>
    </source>
</evidence>